<comment type="caution">
    <text evidence="12">The sequence shown here is derived from an EMBL/GenBank/DDBJ whole genome shotgun (WGS) entry which is preliminary data.</text>
</comment>
<dbReference type="PANTHER" id="PTHR30053:SF14">
    <property type="entry name" value="TRANSLATION ELONGATION FACTOR KOW-LIKE DOMAIN-CONTAINING PROTEIN"/>
    <property type="match status" value="1"/>
</dbReference>
<evidence type="ECO:0000256" key="4">
    <source>
        <dbReference type="ARBA" id="ARBA00022490"/>
    </source>
</evidence>
<dbReference type="FunFam" id="2.40.50.140:FF:000004">
    <property type="entry name" value="Elongation factor P"/>
    <property type="match status" value="1"/>
</dbReference>
<reference evidence="12 13" key="1">
    <citation type="journal article" date="2016" name="Nat. Commun.">
        <title>Thousands of microbial genomes shed light on interconnected biogeochemical processes in an aquifer system.</title>
        <authorList>
            <person name="Anantharaman K."/>
            <person name="Brown C.T."/>
            <person name="Hug L.A."/>
            <person name="Sharon I."/>
            <person name="Castelle C.J."/>
            <person name="Probst A.J."/>
            <person name="Thomas B.C."/>
            <person name="Singh A."/>
            <person name="Wilkins M.J."/>
            <person name="Karaoz U."/>
            <person name="Brodie E.L."/>
            <person name="Williams K.H."/>
            <person name="Hubbard S.S."/>
            <person name="Banfield J.F."/>
        </authorList>
    </citation>
    <scope>NUCLEOTIDE SEQUENCE [LARGE SCALE GENOMIC DNA]</scope>
</reference>
<dbReference type="AlphaFoldDB" id="A0A1F5F4R7"/>
<evidence type="ECO:0000259" key="11">
    <source>
        <dbReference type="SMART" id="SM01185"/>
    </source>
</evidence>
<dbReference type="InterPro" id="IPR008991">
    <property type="entry name" value="Translation_prot_SH3-like_sf"/>
</dbReference>
<dbReference type="UniPathway" id="UPA00345"/>
<dbReference type="Gene3D" id="2.40.50.140">
    <property type="entry name" value="Nucleic acid-binding proteins"/>
    <property type="match status" value="2"/>
</dbReference>
<dbReference type="InterPro" id="IPR013852">
    <property type="entry name" value="Transl_elong_P/YeiP_CS"/>
</dbReference>
<evidence type="ECO:0000313" key="13">
    <source>
        <dbReference type="Proteomes" id="UP000176191"/>
    </source>
</evidence>
<dbReference type="Proteomes" id="UP000176191">
    <property type="component" value="Unassembled WGS sequence"/>
</dbReference>
<evidence type="ECO:0000313" key="12">
    <source>
        <dbReference type="EMBL" id="OGD74334.1"/>
    </source>
</evidence>
<dbReference type="Pfam" id="PF08207">
    <property type="entry name" value="EFP_N"/>
    <property type="match status" value="1"/>
</dbReference>
<dbReference type="GO" id="GO:0005829">
    <property type="term" value="C:cytosol"/>
    <property type="evidence" value="ECO:0007669"/>
    <property type="project" value="UniProtKB-ARBA"/>
</dbReference>
<dbReference type="FunFam" id="2.40.50.140:FF:000009">
    <property type="entry name" value="Elongation factor P"/>
    <property type="match status" value="1"/>
</dbReference>
<name>A0A1F5F4R7_9BACT</name>
<comment type="function">
    <text evidence="7">Involved in peptide bond synthesis. Stimulates efficient translation and peptide-bond synthesis on native or reconstituted 70S ribosomes in vitro. Probably functions indirectly by altering the affinity of the ribosome for aminoacyl-tRNA, thus increasing their reactivity as acceptors for peptidyl transferase.</text>
</comment>
<dbReference type="Pfam" id="PF01132">
    <property type="entry name" value="EFP"/>
    <property type="match status" value="1"/>
</dbReference>
<dbReference type="HAMAP" id="MF_00141">
    <property type="entry name" value="EF_P"/>
    <property type="match status" value="1"/>
</dbReference>
<evidence type="ECO:0000256" key="9">
    <source>
        <dbReference type="RuleBase" id="RU004389"/>
    </source>
</evidence>
<dbReference type="GO" id="GO:0003746">
    <property type="term" value="F:translation elongation factor activity"/>
    <property type="evidence" value="ECO:0007669"/>
    <property type="project" value="UniProtKB-UniRule"/>
</dbReference>
<proteinExistence type="inferred from homology"/>
<dbReference type="GO" id="GO:0043043">
    <property type="term" value="P:peptide biosynthetic process"/>
    <property type="evidence" value="ECO:0007669"/>
    <property type="project" value="InterPro"/>
</dbReference>
<evidence type="ECO:0000256" key="1">
    <source>
        <dbReference type="ARBA" id="ARBA00004496"/>
    </source>
</evidence>
<dbReference type="Gene3D" id="2.30.30.30">
    <property type="match status" value="1"/>
</dbReference>
<evidence type="ECO:0000256" key="3">
    <source>
        <dbReference type="ARBA" id="ARBA00009479"/>
    </source>
</evidence>
<evidence type="ECO:0000256" key="8">
    <source>
        <dbReference type="NCBIfam" id="TIGR00038"/>
    </source>
</evidence>
<dbReference type="SMART" id="SM00841">
    <property type="entry name" value="Elong-fact-P_C"/>
    <property type="match status" value="1"/>
</dbReference>
<dbReference type="SMART" id="SM01185">
    <property type="entry name" value="EFP"/>
    <property type="match status" value="1"/>
</dbReference>
<dbReference type="InterPro" id="IPR013185">
    <property type="entry name" value="Transl_elong_KOW-like"/>
</dbReference>
<dbReference type="EMBL" id="MFAK01000037">
    <property type="protein sequence ID" value="OGD74334.1"/>
    <property type="molecule type" value="Genomic_DNA"/>
</dbReference>
<keyword evidence="4 7" id="KW-0963">Cytoplasm</keyword>
<dbReference type="FunFam" id="2.30.30.30:FF:000003">
    <property type="entry name" value="Elongation factor P"/>
    <property type="match status" value="1"/>
</dbReference>
<dbReference type="NCBIfam" id="TIGR00038">
    <property type="entry name" value="efp"/>
    <property type="match status" value="1"/>
</dbReference>
<comment type="pathway">
    <text evidence="2 7">Protein biosynthesis; polypeptide chain elongation.</text>
</comment>
<feature type="domain" description="Translation elongation factor P/YeiP central" evidence="11">
    <location>
        <begin position="69"/>
        <end position="123"/>
    </location>
</feature>
<protein>
    <recommendedName>
        <fullName evidence="7 8">Elongation factor P</fullName>
        <shortName evidence="7">EF-P</shortName>
    </recommendedName>
</protein>
<keyword evidence="6 7" id="KW-0648">Protein biosynthesis</keyword>
<dbReference type="Pfam" id="PF09285">
    <property type="entry name" value="Elong-fact-P_C"/>
    <property type="match status" value="1"/>
</dbReference>
<dbReference type="PROSITE" id="PS01275">
    <property type="entry name" value="EFP"/>
    <property type="match status" value="1"/>
</dbReference>
<comment type="subcellular location">
    <subcellularLocation>
        <location evidence="1 7">Cytoplasm</location>
    </subcellularLocation>
</comment>
<dbReference type="InterPro" id="IPR014722">
    <property type="entry name" value="Rib_uL2_dom2"/>
</dbReference>
<dbReference type="CDD" id="cd05794">
    <property type="entry name" value="S1_EF-P_repeat_2"/>
    <property type="match status" value="1"/>
</dbReference>
<dbReference type="PANTHER" id="PTHR30053">
    <property type="entry name" value="ELONGATION FACTOR P"/>
    <property type="match status" value="1"/>
</dbReference>
<dbReference type="InterPro" id="IPR011768">
    <property type="entry name" value="Transl_elongation_fac_P"/>
</dbReference>
<dbReference type="InterPro" id="IPR001059">
    <property type="entry name" value="Transl_elong_P/YeiP_cen"/>
</dbReference>
<evidence type="ECO:0000256" key="7">
    <source>
        <dbReference type="HAMAP-Rule" id="MF_00141"/>
    </source>
</evidence>
<comment type="similarity">
    <text evidence="3 7 9">Belongs to the elongation factor P family.</text>
</comment>
<sequence length="187" mass="21253">MTQIKANQLKRDMFVLYKNAPHMVLKCEFYFPGKGSAFARTRLKNVKTGNVYDYTYKSSESVEVVEVETTELQYLYQDGTTYHFMNPQTFEQHEVAEWVFDGKEKFLLPEAKMFFHSYEGEIIGVRFPPKVTVKVIEAASAVAGNSVNAPKKTVKIENGVEVLVPLFVKQGETIIVDTTTGEYVSRA</sequence>
<evidence type="ECO:0000256" key="6">
    <source>
        <dbReference type="ARBA" id="ARBA00022917"/>
    </source>
</evidence>
<accession>A0A1F5F4R7</accession>
<dbReference type="InterPro" id="IPR015365">
    <property type="entry name" value="Elong-fact-P_C"/>
</dbReference>
<gene>
    <name evidence="7" type="primary">efp</name>
    <name evidence="12" type="ORF">A2228_02245</name>
</gene>
<dbReference type="InterPro" id="IPR012340">
    <property type="entry name" value="NA-bd_OB-fold"/>
</dbReference>
<dbReference type="SUPFAM" id="SSF50104">
    <property type="entry name" value="Translation proteins SH3-like domain"/>
    <property type="match status" value="1"/>
</dbReference>
<dbReference type="NCBIfam" id="NF001810">
    <property type="entry name" value="PRK00529.1"/>
    <property type="match status" value="1"/>
</dbReference>
<organism evidence="12 13">
    <name type="scientific">Candidatus Collierbacteria bacterium RIFOXYA2_FULL_46_10</name>
    <dbReference type="NCBI Taxonomy" id="1817726"/>
    <lineage>
        <taxon>Bacteria</taxon>
        <taxon>Candidatus Collieribacteriota</taxon>
    </lineage>
</organism>
<evidence type="ECO:0000259" key="10">
    <source>
        <dbReference type="SMART" id="SM00841"/>
    </source>
</evidence>
<evidence type="ECO:0000256" key="2">
    <source>
        <dbReference type="ARBA" id="ARBA00004815"/>
    </source>
</evidence>
<dbReference type="PIRSF" id="PIRSF005901">
    <property type="entry name" value="EF-P"/>
    <property type="match status" value="1"/>
</dbReference>
<feature type="domain" description="Elongation factor P C-terminal" evidence="10">
    <location>
        <begin position="131"/>
        <end position="186"/>
    </location>
</feature>
<keyword evidence="5 7" id="KW-0251">Elongation factor</keyword>
<evidence type="ECO:0000256" key="5">
    <source>
        <dbReference type="ARBA" id="ARBA00022768"/>
    </source>
</evidence>
<dbReference type="InterPro" id="IPR020599">
    <property type="entry name" value="Transl_elong_fac_P/YeiP"/>
</dbReference>
<dbReference type="SUPFAM" id="SSF50249">
    <property type="entry name" value="Nucleic acid-binding proteins"/>
    <property type="match status" value="2"/>
</dbReference>